<dbReference type="SUPFAM" id="SSF56059">
    <property type="entry name" value="Glutathione synthetase ATP-binding domain-like"/>
    <property type="match status" value="1"/>
</dbReference>
<dbReference type="InterPro" id="IPR003135">
    <property type="entry name" value="ATP-grasp_carboxylate-amine"/>
</dbReference>
<dbReference type="OrthoDB" id="15425at2759"/>
<evidence type="ECO:0000256" key="12">
    <source>
        <dbReference type="SAM" id="MobiDB-lite"/>
    </source>
</evidence>
<evidence type="ECO:0000256" key="6">
    <source>
        <dbReference type="ARBA" id="ARBA00022741"/>
    </source>
</evidence>
<dbReference type="Pfam" id="PF02222">
    <property type="entry name" value="ATP-grasp"/>
    <property type="match status" value="1"/>
</dbReference>
<evidence type="ECO:0000256" key="11">
    <source>
        <dbReference type="PIRNR" id="PIRNR001340"/>
    </source>
</evidence>
<organism evidence="14 15">
    <name type="scientific">Ascosphaera apis ARSEF 7405</name>
    <dbReference type="NCBI Taxonomy" id="392613"/>
    <lineage>
        <taxon>Eukaryota</taxon>
        <taxon>Fungi</taxon>
        <taxon>Dikarya</taxon>
        <taxon>Ascomycota</taxon>
        <taxon>Pezizomycotina</taxon>
        <taxon>Eurotiomycetes</taxon>
        <taxon>Eurotiomycetidae</taxon>
        <taxon>Onygenales</taxon>
        <taxon>Ascosphaeraceae</taxon>
        <taxon>Ascosphaera</taxon>
    </lineage>
</organism>
<evidence type="ECO:0000259" key="13">
    <source>
        <dbReference type="PROSITE" id="PS50975"/>
    </source>
</evidence>
<dbReference type="Proteomes" id="UP000242877">
    <property type="component" value="Unassembled WGS sequence"/>
</dbReference>
<dbReference type="HAMAP" id="MF_01928">
    <property type="entry name" value="PurK"/>
    <property type="match status" value="1"/>
</dbReference>
<evidence type="ECO:0000256" key="3">
    <source>
        <dbReference type="ARBA" id="ARBA00006114"/>
    </source>
</evidence>
<dbReference type="FunFam" id="3.30.470.20:FF:000037">
    <property type="entry name" value="Phosphoribosylaminoimidazole carboxylase, chloroplastic"/>
    <property type="match status" value="1"/>
</dbReference>
<feature type="domain" description="ATP-grasp" evidence="13">
    <location>
        <begin position="113"/>
        <end position="306"/>
    </location>
</feature>
<dbReference type="GO" id="GO:0005524">
    <property type="term" value="F:ATP binding"/>
    <property type="evidence" value="ECO:0007669"/>
    <property type="project" value="UniProtKB-UniRule"/>
</dbReference>
<dbReference type="GO" id="GO:0004638">
    <property type="term" value="F:phosphoribosylaminoimidazole carboxylase activity"/>
    <property type="evidence" value="ECO:0007669"/>
    <property type="project" value="UniProtKB-UniRule"/>
</dbReference>
<dbReference type="GO" id="GO:0006189">
    <property type="term" value="P:'de novo' IMP biosynthetic process"/>
    <property type="evidence" value="ECO:0007669"/>
    <property type="project" value="UniProtKB-UniRule"/>
</dbReference>
<dbReference type="NCBIfam" id="TIGR01162">
    <property type="entry name" value="purE"/>
    <property type="match status" value="1"/>
</dbReference>
<comment type="pathway">
    <text evidence="2 11">Purine metabolism; IMP biosynthesis via de novo pathway; 5-amino-1-(5-phospho-D-ribosyl)imidazole-4-carboxylate from 5-amino-1-(5-phospho-D-ribosyl)imidazole (carboxylase route): step 1/1.</text>
</comment>
<dbReference type="InterPro" id="IPR054350">
    <property type="entry name" value="PurT/PurK_preATP-grasp"/>
</dbReference>
<dbReference type="Gene3D" id="3.40.50.1970">
    <property type="match status" value="1"/>
</dbReference>
<dbReference type="Gene3D" id="3.30.1490.20">
    <property type="entry name" value="ATP-grasp fold, A domain"/>
    <property type="match status" value="1"/>
</dbReference>
<accession>A0A167WP26</accession>
<dbReference type="PIRSF" id="PIRSF001340">
    <property type="entry name" value="AIR_carboxylase"/>
    <property type="match status" value="1"/>
</dbReference>
<evidence type="ECO:0000313" key="14">
    <source>
        <dbReference type="EMBL" id="KZZ89101.1"/>
    </source>
</evidence>
<evidence type="ECO:0000256" key="9">
    <source>
        <dbReference type="ARBA" id="ARBA00022840"/>
    </source>
</evidence>
<dbReference type="InterPro" id="IPR040686">
    <property type="entry name" value="PurK_C"/>
</dbReference>
<proteinExistence type="inferred from homology"/>
<dbReference type="InterPro" id="IPR033747">
    <property type="entry name" value="PurE_ClassI"/>
</dbReference>
<evidence type="ECO:0000256" key="8">
    <source>
        <dbReference type="ARBA" id="ARBA00022793"/>
    </source>
</evidence>
<dbReference type="Gene3D" id="3.40.50.20">
    <property type="match status" value="1"/>
</dbReference>
<dbReference type="Pfam" id="PF00731">
    <property type="entry name" value="AIRC"/>
    <property type="match status" value="1"/>
</dbReference>
<evidence type="ECO:0000256" key="4">
    <source>
        <dbReference type="ARBA" id="ARBA00012329"/>
    </source>
</evidence>
<dbReference type="SUPFAM" id="SSF51246">
    <property type="entry name" value="Rudiment single hybrid motif"/>
    <property type="match status" value="1"/>
</dbReference>
<evidence type="ECO:0000256" key="2">
    <source>
        <dbReference type="ARBA" id="ARBA00004747"/>
    </source>
</evidence>
<dbReference type="NCBIfam" id="TIGR01161">
    <property type="entry name" value="purK"/>
    <property type="match status" value="1"/>
</dbReference>
<dbReference type="InterPro" id="IPR000031">
    <property type="entry name" value="PurE_dom"/>
</dbReference>
<keyword evidence="6 11" id="KW-0547">Nucleotide-binding</keyword>
<dbReference type="InterPro" id="IPR011054">
    <property type="entry name" value="Rudment_hybrid_motif"/>
</dbReference>
<keyword evidence="9 11" id="KW-0067">ATP-binding</keyword>
<evidence type="ECO:0000256" key="10">
    <source>
        <dbReference type="ARBA" id="ARBA00023239"/>
    </source>
</evidence>
<reference evidence="14 15" key="1">
    <citation type="journal article" date="2016" name="Genome Biol. Evol.">
        <title>Divergent and convergent evolution of fungal pathogenicity.</title>
        <authorList>
            <person name="Shang Y."/>
            <person name="Xiao G."/>
            <person name="Zheng P."/>
            <person name="Cen K."/>
            <person name="Zhan S."/>
            <person name="Wang C."/>
        </authorList>
    </citation>
    <scope>NUCLEOTIDE SEQUENCE [LARGE SCALE GENOMIC DNA]</scope>
    <source>
        <strain evidence="14 15">ARSEF 7405</strain>
    </source>
</reference>
<dbReference type="UniPathway" id="UPA00074">
    <property type="reaction ID" value="UER00130"/>
</dbReference>
<dbReference type="SMART" id="SM01001">
    <property type="entry name" value="AIRC"/>
    <property type="match status" value="1"/>
</dbReference>
<keyword evidence="10 11" id="KW-0456">Lyase</keyword>
<dbReference type="InterPro" id="IPR011761">
    <property type="entry name" value="ATP-grasp"/>
</dbReference>
<dbReference type="PROSITE" id="PS50975">
    <property type="entry name" value="ATP_GRASP"/>
    <property type="match status" value="1"/>
</dbReference>
<keyword evidence="7 11" id="KW-0658">Purine biosynthesis</keyword>
<evidence type="ECO:0000256" key="7">
    <source>
        <dbReference type="ARBA" id="ARBA00022755"/>
    </source>
</evidence>
<dbReference type="SUPFAM" id="SSF52440">
    <property type="entry name" value="PreATP-grasp domain"/>
    <property type="match status" value="1"/>
</dbReference>
<dbReference type="EMBL" id="AZGZ01000022">
    <property type="protein sequence ID" value="KZZ89101.1"/>
    <property type="molecule type" value="Genomic_DNA"/>
</dbReference>
<keyword evidence="15" id="KW-1185">Reference proteome</keyword>
<evidence type="ECO:0000256" key="5">
    <source>
        <dbReference type="ARBA" id="ARBA00021059"/>
    </source>
</evidence>
<sequence length="595" mass="64232">MAPKHPRVGILGGGQLGRMLVMSANQHSIPVTILDSPNAPAKQVSTHADHIDGSFADPLSVRELANNCDVITAEIEHVDTYALEEVEKDTGGKIKIEPSWKSIRIIQDKLTQKEHLEKAGIAQTEYVSLQKEGGEEGAEEELEKVGEKLGYPFMLKSRTLAYDGRGNFAIKSKEDIPQALKDLKSRPLYAEKWADFKMELAVMVVKTSSGVYSYPTVETVQENSICKLVYAPARNVSPAINKAAQKLARDAIASFEGKGVFGVEMFLMQDKSLLICEIASRVHNSGHYTIEACELSQFDAHLRAILDLPISAESLEMQVPAAIMLNVLGGKEPSNHHRLEELALSIPGARLHPYGKGDGRPGRKMGHITVTGRTMSEAERRLKPLLELNIDNPAPTAASVVPTPTRAPDPNQPSSLKRPSSSPVAVIMGSDSDLKTLVPGLQLLKDHFAIVPEVEITSAHRTPLYMTQYCQAAAGRGIKVIIAAAGGAAHLPGMAAANTTLPVVGLPVKGSSLDGVDSLHSIVQMPRGVPVATVGINNSVNAALLAMRILSVADDTIGKMLAQYATAARDENLDVKGPRMREIGWEAYWEEMQGK</sequence>
<comment type="catalytic activity">
    <reaction evidence="1 11">
        <text>5-amino-1-(5-phospho-D-ribosyl)imidazole-4-carboxylate + H(+) = 5-amino-1-(5-phospho-beta-D-ribosyl)imidazole + CO2</text>
        <dbReference type="Rhea" id="RHEA:10792"/>
        <dbReference type="ChEBI" id="CHEBI:15378"/>
        <dbReference type="ChEBI" id="CHEBI:16526"/>
        <dbReference type="ChEBI" id="CHEBI:77657"/>
        <dbReference type="ChEBI" id="CHEBI:137981"/>
        <dbReference type="EC" id="4.1.1.21"/>
    </reaction>
</comment>
<dbReference type="InterPro" id="IPR016301">
    <property type="entry name" value="Ade2_fungi/plant"/>
</dbReference>
<name>A0A167WP26_9EURO</name>
<dbReference type="AlphaFoldDB" id="A0A167WP26"/>
<protein>
    <recommendedName>
        <fullName evidence="5 11">Phosphoribosylaminoimidazole carboxylase</fullName>
        <ecNumber evidence="4 11">4.1.1.21</ecNumber>
    </recommendedName>
</protein>
<dbReference type="HAMAP" id="MF_01929">
    <property type="entry name" value="PurE_classI"/>
    <property type="match status" value="1"/>
</dbReference>
<comment type="caution">
    <text evidence="14">The sequence shown here is derived from an EMBL/GenBank/DDBJ whole genome shotgun (WGS) entry which is preliminary data.</text>
</comment>
<dbReference type="VEuPathDB" id="FungiDB:AAP_04586"/>
<evidence type="ECO:0000256" key="1">
    <source>
        <dbReference type="ARBA" id="ARBA00001244"/>
    </source>
</evidence>
<feature type="compositionally biased region" description="Polar residues" evidence="12">
    <location>
        <begin position="412"/>
        <end position="423"/>
    </location>
</feature>
<dbReference type="PANTHER" id="PTHR11609">
    <property type="entry name" value="PURINE BIOSYNTHESIS PROTEIN 6/7, PUR6/7"/>
    <property type="match status" value="1"/>
</dbReference>
<dbReference type="NCBIfam" id="NF004679">
    <property type="entry name" value="PRK06019.1-5"/>
    <property type="match status" value="1"/>
</dbReference>
<dbReference type="GO" id="GO:0046872">
    <property type="term" value="F:metal ion binding"/>
    <property type="evidence" value="ECO:0007669"/>
    <property type="project" value="InterPro"/>
</dbReference>
<dbReference type="Pfam" id="PF17769">
    <property type="entry name" value="PurK_C"/>
    <property type="match status" value="1"/>
</dbReference>
<dbReference type="InterPro" id="IPR016185">
    <property type="entry name" value="PreATP-grasp_dom_sf"/>
</dbReference>
<dbReference type="Pfam" id="PF22660">
    <property type="entry name" value="RS_preATP-grasp-like"/>
    <property type="match status" value="1"/>
</dbReference>
<dbReference type="InterPro" id="IPR013815">
    <property type="entry name" value="ATP_grasp_subdomain_1"/>
</dbReference>
<gene>
    <name evidence="14" type="ORF">AAP_04586</name>
</gene>
<dbReference type="InterPro" id="IPR005875">
    <property type="entry name" value="PurK"/>
</dbReference>
<feature type="compositionally biased region" description="Low complexity" evidence="12">
    <location>
        <begin position="393"/>
        <end position="404"/>
    </location>
</feature>
<dbReference type="Gene3D" id="3.30.470.20">
    <property type="entry name" value="ATP-grasp fold, B domain"/>
    <property type="match status" value="1"/>
</dbReference>
<comment type="similarity">
    <text evidence="3 11">In the C-terminal section; belongs to the AIR carboxylase family. Class I subfamily.</text>
</comment>
<dbReference type="PANTHER" id="PTHR11609:SF5">
    <property type="entry name" value="PHOSPHORIBOSYLAMINOIMIDAZOLE CARBOXYLASE"/>
    <property type="match status" value="1"/>
</dbReference>
<evidence type="ECO:0000313" key="15">
    <source>
        <dbReference type="Proteomes" id="UP000242877"/>
    </source>
</evidence>
<dbReference type="EC" id="4.1.1.21" evidence="4 11"/>
<dbReference type="SUPFAM" id="SSF52255">
    <property type="entry name" value="N5-CAIR mutase (phosphoribosylaminoimidazole carboxylase, PurE)"/>
    <property type="match status" value="1"/>
</dbReference>
<feature type="region of interest" description="Disordered" evidence="12">
    <location>
        <begin position="393"/>
        <end position="423"/>
    </location>
</feature>
<keyword evidence="8 11" id="KW-0210">Decarboxylase</keyword>